<dbReference type="AlphaFoldDB" id="A0A8J1LFT2"/>
<evidence type="ECO:0000313" key="9">
    <source>
        <dbReference type="Proteomes" id="UP000186698"/>
    </source>
</evidence>
<dbReference type="PANTHER" id="PTHR21461:SF98">
    <property type="entry name" value="GLYCOSYLTRANSFERASE FAMILY 92 PROTEIN"/>
    <property type="match status" value="1"/>
</dbReference>
<gene>
    <name evidence="10" type="primary">LOC108699506</name>
</gene>
<proteinExistence type="inferred from homology"/>
<organism evidence="9 10">
    <name type="scientific">Xenopus laevis</name>
    <name type="common">African clawed frog</name>
    <dbReference type="NCBI Taxonomy" id="8355"/>
    <lineage>
        <taxon>Eukaryota</taxon>
        <taxon>Metazoa</taxon>
        <taxon>Chordata</taxon>
        <taxon>Craniata</taxon>
        <taxon>Vertebrata</taxon>
        <taxon>Euteleostomi</taxon>
        <taxon>Amphibia</taxon>
        <taxon>Batrachia</taxon>
        <taxon>Anura</taxon>
        <taxon>Pipoidea</taxon>
        <taxon>Pipidae</taxon>
        <taxon>Xenopodinae</taxon>
        <taxon>Xenopus</taxon>
        <taxon>Xenopus</taxon>
    </lineage>
</organism>
<evidence type="ECO:0000256" key="4">
    <source>
        <dbReference type="ARBA" id="ARBA00022679"/>
    </source>
</evidence>
<dbReference type="EC" id="2.4.1.-" evidence="8"/>
<dbReference type="GeneID" id="108699506"/>
<keyword evidence="7 8" id="KW-0472">Membrane</keyword>
<feature type="transmembrane region" description="Helical" evidence="8">
    <location>
        <begin position="59"/>
        <end position="80"/>
    </location>
</feature>
<comment type="subcellular location">
    <subcellularLocation>
        <location evidence="1">Membrane</location>
        <topology evidence="1">Single-pass membrane protein</topology>
    </subcellularLocation>
</comment>
<dbReference type="PANTHER" id="PTHR21461">
    <property type="entry name" value="GLYCOSYLTRANSFERASE FAMILY 92 PROTEIN"/>
    <property type="match status" value="1"/>
</dbReference>
<evidence type="ECO:0000256" key="2">
    <source>
        <dbReference type="ARBA" id="ARBA00007647"/>
    </source>
</evidence>
<comment type="similarity">
    <text evidence="2 8">Belongs to the glycosyltransferase 92 family.</text>
</comment>
<accession>A0A8J1LFT2</accession>
<dbReference type="GO" id="GO:0016020">
    <property type="term" value="C:membrane"/>
    <property type="evidence" value="ECO:0007669"/>
    <property type="project" value="UniProtKB-SubCell"/>
</dbReference>
<keyword evidence="6 8" id="KW-1133">Transmembrane helix</keyword>
<keyword evidence="3 8" id="KW-0328">Glycosyltransferase</keyword>
<keyword evidence="4 8" id="KW-0808">Transferase</keyword>
<keyword evidence="5 8" id="KW-0812">Transmembrane</keyword>
<dbReference type="Pfam" id="PF01697">
    <property type="entry name" value="Glyco_transf_92"/>
    <property type="match status" value="1"/>
</dbReference>
<protein>
    <recommendedName>
        <fullName evidence="8">Glycosyltransferase family 92 protein</fullName>
        <ecNumber evidence="8">2.4.1.-</ecNumber>
    </recommendedName>
</protein>
<name>A0A8J1LFT2_XENLA</name>
<evidence type="ECO:0000256" key="6">
    <source>
        <dbReference type="ARBA" id="ARBA00022989"/>
    </source>
</evidence>
<sequence>MISSRRGGRVDSRDAHQPSCLYVVHDNINVPHALVIEAWSLSIKQEDTRDMYLLCSYKYFWKSCVALFLVCLFMLSTYNYTMIRQPRTLLKAQRTMPTATGSITPLQDNKTVIISAYYDNRESNNVRIIAILHVDKVKELYCWFYCKFSNGYTPVRAHIDVPSDRFDFSYSAVILLCEEPRLCFSQYISIHSMSTGRIDGGPVFEIKNREPLSPSANFTVCISTMFGNSRNVLQFVQAMEMYRILGAQRVVIYKNSCSPTIERAIEYYVLEGVVEVVPWPIDRYLRTSHAWHHAMDPRNEIGYYGQLAALNDCLYRNMYKTKYLTFNDIDEIILPRKHRDWNEMMEVLQKEHPEKSVFLIENHYYPIHITDHTFDNAFPKDVPGHNILQYIYYEPEQPNVYNNHKMIVNPRKVIQTGVHFTLKAYGGNLDVANHIAGLHHSREAKQPNIPFTSLIRDTTLWKYSATLIHNVNRVLKNLTYVV</sequence>
<evidence type="ECO:0000256" key="3">
    <source>
        <dbReference type="ARBA" id="ARBA00022676"/>
    </source>
</evidence>
<evidence type="ECO:0000256" key="8">
    <source>
        <dbReference type="RuleBase" id="RU366017"/>
    </source>
</evidence>
<evidence type="ECO:0000256" key="7">
    <source>
        <dbReference type="ARBA" id="ARBA00023136"/>
    </source>
</evidence>
<dbReference type="CTD" id="108699506"/>
<evidence type="ECO:0000256" key="5">
    <source>
        <dbReference type="ARBA" id="ARBA00022692"/>
    </source>
</evidence>
<evidence type="ECO:0000256" key="1">
    <source>
        <dbReference type="ARBA" id="ARBA00004167"/>
    </source>
</evidence>
<evidence type="ECO:0000313" key="10">
    <source>
        <dbReference type="RefSeq" id="XP_041428251.1"/>
    </source>
</evidence>
<dbReference type="InterPro" id="IPR008166">
    <property type="entry name" value="Glyco_transf_92"/>
</dbReference>
<dbReference type="GO" id="GO:0016757">
    <property type="term" value="F:glycosyltransferase activity"/>
    <property type="evidence" value="ECO:0000318"/>
    <property type="project" value="GO_Central"/>
</dbReference>
<dbReference type="RefSeq" id="XP_041428251.1">
    <property type="nucleotide sequence ID" value="XM_041572317.1"/>
</dbReference>
<dbReference type="OrthoDB" id="2526284at2759"/>
<keyword evidence="9" id="KW-1185">Reference proteome</keyword>
<reference evidence="10" key="1">
    <citation type="submission" date="2025-08" db="UniProtKB">
        <authorList>
            <consortium name="RefSeq"/>
        </authorList>
    </citation>
    <scope>IDENTIFICATION</scope>
    <source>
        <strain evidence="10">J_2021</strain>
        <tissue evidence="10">Erythrocytes</tissue>
    </source>
</reference>
<dbReference type="Proteomes" id="UP000186698">
    <property type="component" value="Chromosome 8L"/>
</dbReference>
<dbReference type="GO" id="GO:0005737">
    <property type="term" value="C:cytoplasm"/>
    <property type="evidence" value="ECO:0000318"/>
    <property type="project" value="GO_Central"/>
</dbReference>